<evidence type="ECO:0000259" key="5">
    <source>
        <dbReference type="PROSITE" id="PS51296"/>
    </source>
</evidence>
<keyword evidence="3" id="KW-0408">Iron</keyword>
<evidence type="ECO:0000256" key="3">
    <source>
        <dbReference type="ARBA" id="ARBA00023004"/>
    </source>
</evidence>
<dbReference type="GO" id="GO:0046872">
    <property type="term" value="F:metal ion binding"/>
    <property type="evidence" value="ECO:0007669"/>
    <property type="project" value="UniProtKB-KW"/>
</dbReference>
<protein>
    <submittedName>
        <fullName evidence="6">Rieske (2Fe-2S) protein</fullName>
    </submittedName>
</protein>
<dbReference type="Pfam" id="PF00355">
    <property type="entry name" value="Rieske"/>
    <property type="match status" value="1"/>
</dbReference>
<organism evidence="6 7">
    <name type="scientific">Crenobacter intestini</name>
    <dbReference type="NCBI Taxonomy" id="2563443"/>
    <lineage>
        <taxon>Bacteria</taxon>
        <taxon>Pseudomonadati</taxon>
        <taxon>Pseudomonadota</taxon>
        <taxon>Betaproteobacteria</taxon>
        <taxon>Neisseriales</taxon>
        <taxon>Neisseriaceae</taxon>
        <taxon>Crenobacter</taxon>
    </lineage>
</organism>
<dbReference type="PANTHER" id="PTHR40261">
    <property type="match status" value="1"/>
</dbReference>
<dbReference type="SUPFAM" id="SSF50022">
    <property type="entry name" value="ISP domain"/>
    <property type="match status" value="1"/>
</dbReference>
<dbReference type="InterPro" id="IPR017941">
    <property type="entry name" value="Rieske_2Fe-2S"/>
</dbReference>
<dbReference type="PROSITE" id="PS51296">
    <property type="entry name" value="RIESKE"/>
    <property type="match status" value="1"/>
</dbReference>
<dbReference type="EMBL" id="STGJ01000008">
    <property type="protein sequence ID" value="TIC83076.1"/>
    <property type="molecule type" value="Genomic_DNA"/>
</dbReference>
<evidence type="ECO:0000256" key="4">
    <source>
        <dbReference type="ARBA" id="ARBA00023014"/>
    </source>
</evidence>
<dbReference type="RefSeq" id="WP_136552892.1">
    <property type="nucleotide sequence ID" value="NZ_STGJ01000008.1"/>
</dbReference>
<dbReference type="InterPro" id="IPR036922">
    <property type="entry name" value="Rieske_2Fe-2S_sf"/>
</dbReference>
<dbReference type="Gene3D" id="2.102.10.10">
    <property type="entry name" value="Rieske [2Fe-2S] iron-sulphur domain"/>
    <property type="match status" value="1"/>
</dbReference>
<dbReference type="PANTHER" id="PTHR40261:SF1">
    <property type="entry name" value="RIESKE DOMAIN-CONTAINING PROTEIN"/>
    <property type="match status" value="1"/>
</dbReference>
<evidence type="ECO:0000256" key="2">
    <source>
        <dbReference type="ARBA" id="ARBA00022723"/>
    </source>
</evidence>
<keyword evidence="7" id="KW-1185">Reference proteome</keyword>
<name>A0A4T0UWC7_9NEIS</name>
<keyword evidence="1" id="KW-0001">2Fe-2S</keyword>
<feature type="domain" description="Rieske" evidence="5">
    <location>
        <begin position="7"/>
        <end position="113"/>
    </location>
</feature>
<accession>A0A4T0UWC7</accession>
<evidence type="ECO:0000313" key="7">
    <source>
        <dbReference type="Proteomes" id="UP000308891"/>
    </source>
</evidence>
<evidence type="ECO:0000256" key="1">
    <source>
        <dbReference type="ARBA" id="ARBA00022714"/>
    </source>
</evidence>
<dbReference type="Proteomes" id="UP000308891">
    <property type="component" value="Unassembled WGS sequence"/>
</dbReference>
<keyword evidence="2" id="KW-0479">Metal-binding</keyword>
<gene>
    <name evidence="6" type="ORF">E5K04_08240</name>
</gene>
<proteinExistence type="predicted"/>
<sequence>MADAAPVLICAGDALKERGLAVRFKARVGGETRPAFVVRYQGRAYGWVNACRHLPLELDLVDGRVFDLDGDYLVCSAHGALYAPDSGLCVAGPCAGASLTPLAVHENDAGVYHLPENHTLTTDAT</sequence>
<dbReference type="GO" id="GO:0051537">
    <property type="term" value="F:2 iron, 2 sulfur cluster binding"/>
    <property type="evidence" value="ECO:0007669"/>
    <property type="project" value="UniProtKB-KW"/>
</dbReference>
<dbReference type="OrthoDB" id="9794779at2"/>
<evidence type="ECO:0000313" key="6">
    <source>
        <dbReference type="EMBL" id="TIC83076.1"/>
    </source>
</evidence>
<keyword evidence="4" id="KW-0411">Iron-sulfur</keyword>
<dbReference type="AlphaFoldDB" id="A0A4T0UWC7"/>
<comment type="caution">
    <text evidence="6">The sequence shown here is derived from an EMBL/GenBank/DDBJ whole genome shotgun (WGS) entry which is preliminary data.</text>
</comment>
<reference evidence="6 7" key="1">
    <citation type="submission" date="2019-04" db="EMBL/GenBank/DDBJ databases">
        <title>Crenobacter sp. nov.</title>
        <authorList>
            <person name="Shi S."/>
        </authorList>
    </citation>
    <scope>NUCLEOTIDE SEQUENCE [LARGE SCALE GENOMIC DNA]</scope>
    <source>
        <strain evidence="6 7">GY 70310</strain>
    </source>
</reference>